<feature type="signal peptide" evidence="1">
    <location>
        <begin position="1"/>
        <end position="27"/>
    </location>
</feature>
<sequence length="68" mass="7647">MSSKFSVCLLVVLAVIICTSLLSTVEAQWGYGMYGYRPWGMGYGGWGMRPWGMGYGFRPYGMYGWGKK</sequence>
<organism evidence="2 3">
    <name type="scientific">Ditylenchus destructor</name>
    <dbReference type="NCBI Taxonomy" id="166010"/>
    <lineage>
        <taxon>Eukaryota</taxon>
        <taxon>Metazoa</taxon>
        <taxon>Ecdysozoa</taxon>
        <taxon>Nematoda</taxon>
        <taxon>Chromadorea</taxon>
        <taxon>Rhabditida</taxon>
        <taxon>Tylenchina</taxon>
        <taxon>Tylenchomorpha</taxon>
        <taxon>Sphaerularioidea</taxon>
        <taxon>Anguinidae</taxon>
        <taxon>Anguininae</taxon>
        <taxon>Ditylenchus</taxon>
    </lineage>
</organism>
<gene>
    <name evidence="2" type="ORF">DdX_05130</name>
</gene>
<proteinExistence type="predicted"/>
<evidence type="ECO:0000313" key="3">
    <source>
        <dbReference type="Proteomes" id="UP001201812"/>
    </source>
</evidence>
<dbReference type="AlphaFoldDB" id="A0AAD4RAM7"/>
<evidence type="ECO:0000256" key="1">
    <source>
        <dbReference type="SAM" id="SignalP"/>
    </source>
</evidence>
<accession>A0AAD4RAM7</accession>
<keyword evidence="3" id="KW-1185">Reference proteome</keyword>
<feature type="chain" id="PRO_5042269762" evidence="1">
    <location>
        <begin position="28"/>
        <end position="68"/>
    </location>
</feature>
<dbReference type="Proteomes" id="UP001201812">
    <property type="component" value="Unassembled WGS sequence"/>
</dbReference>
<reference evidence="2" key="1">
    <citation type="submission" date="2022-01" db="EMBL/GenBank/DDBJ databases">
        <title>Genome Sequence Resource for Two Populations of Ditylenchus destructor, the Migratory Endoparasitic Phytonematode.</title>
        <authorList>
            <person name="Zhang H."/>
            <person name="Lin R."/>
            <person name="Xie B."/>
        </authorList>
    </citation>
    <scope>NUCLEOTIDE SEQUENCE</scope>
    <source>
        <strain evidence="2">BazhouSP</strain>
    </source>
</reference>
<dbReference type="EMBL" id="JAKKPZ010000005">
    <property type="protein sequence ID" value="KAI1720881.1"/>
    <property type="molecule type" value="Genomic_DNA"/>
</dbReference>
<keyword evidence="1" id="KW-0732">Signal</keyword>
<name>A0AAD4RAM7_9BILA</name>
<comment type="caution">
    <text evidence="2">The sequence shown here is derived from an EMBL/GenBank/DDBJ whole genome shotgun (WGS) entry which is preliminary data.</text>
</comment>
<evidence type="ECO:0000313" key="2">
    <source>
        <dbReference type="EMBL" id="KAI1720881.1"/>
    </source>
</evidence>
<protein>
    <submittedName>
        <fullName evidence="2">Uncharacterized protein</fullName>
    </submittedName>
</protein>